<protein>
    <submittedName>
        <fullName evidence="1">Uncharacterized protein</fullName>
    </submittedName>
</protein>
<organism evidence="1 2">
    <name type="scientific">Trichinella britovi</name>
    <name type="common">Parasitic roundworm</name>
    <dbReference type="NCBI Taxonomy" id="45882"/>
    <lineage>
        <taxon>Eukaryota</taxon>
        <taxon>Metazoa</taxon>
        <taxon>Ecdysozoa</taxon>
        <taxon>Nematoda</taxon>
        <taxon>Enoplea</taxon>
        <taxon>Dorylaimia</taxon>
        <taxon>Trichinellida</taxon>
        <taxon>Trichinellidae</taxon>
        <taxon>Trichinella</taxon>
    </lineage>
</organism>
<evidence type="ECO:0000313" key="2">
    <source>
        <dbReference type="Proteomes" id="UP000054653"/>
    </source>
</evidence>
<keyword evidence="2" id="KW-1185">Reference proteome</keyword>
<gene>
    <name evidence="1" type="ORF">T03_11801</name>
</gene>
<comment type="caution">
    <text evidence="1">The sequence shown here is derived from an EMBL/GenBank/DDBJ whole genome shotgun (WGS) entry which is preliminary data.</text>
</comment>
<name>A0A0V1CJ87_TRIBR</name>
<proteinExistence type="predicted"/>
<reference evidence="1 2" key="1">
    <citation type="submission" date="2015-01" db="EMBL/GenBank/DDBJ databases">
        <title>Evolution of Trichinella species and genotypes.</title>
        <authorList>
            <person name="Korhonen P.K."/>
            <person name="Edoardo P."/>
            <person name="Giuseppe L.R."/>
            <person name="Gasser R.B."/>
        </authorList>
    </citation>
    <scope>NUCLEOTIDE SEQUENCE [LARGE SCALE GENOMIC DNA]</scope>
    <source>
        <strain evidence="1">ISS120</strain>
    </source>
</reference>
<sequence>MPYRAQQNPFEQGLTAGKPLLSYLKEKFLLENHFTWDFPTRILAIRGWFETQPAGVPQLHSKKVAVRRTAVASSERESIITLDDLRRCRQRFLSETIHAFRVIELEIGESPKAAENSNPYRLC</sequence>
<evidence type="ECO:0000313" key="1">
    <source>
        <dbReference type="EMBL" id="KRY49318.1"/>
    </source>
</evidence>
<dbReference type="AlphaFoldDB" id="A0A0V1CJ87"/>
<accession>A0A0V1CJ87</accession>
<dbReference type="Proteomes" id="UP000054653">
    <property type="component" value="Unassembled WGS sequence"/>
</dbReference>
<dbReference type="EMBL" id="JYDI01000180">
    <property type="protein sequence ID" value="KRY49318.1"/>
    <property type="molecule type" value="Genomic_DNA"/>
</dbReference>